<dbReference type="GO" id="GO:0015074">
    <property type="term" value="P:DNA integration"/>
    <property type="evidence" value="ECO:0007669"/>
    <property type="project" value="InterPro"/>
</dbReference>
<evidence type="ECO:0000256" key="1">
    <source>
        <dbReference type="ARBA" id="ARBA00023125"/>
    </source>
</evidence>
<evidence type="ECO:0000259" key="4">
    <source>
        <dbReference type="PROSITE" id="PS51900"/>
    </source>
</evidence>
<dbReference type="PANTHER" id="PTHR30349:SF41">
    <property type="entry name" value="INTEGRASE_RECOMBINASE PROTEIN MJ0367-RELATED"/>
    <property type="match status" value="1"/>
</dbReference>
<dbReference type="InterPro" id="IPR011010">
    <property type="entry name" value="DNA_brk_join_enz"/>
</dbReference>
<evidence type="ECO:0000256" key="2">
    <source>
        <dbReference type="ARBA" id="ARBA00023172"/>
    </source>
</evidence>
<reference evidence="5" key="1">
    <citation type="submission" date="2018-07" db="EMBL/GenBank/DDBJ databases">
        <authorList>
            <person name="Quirk P.G."/>
            <person name="Krulwich T.A."/>
        </authorList>
    </citation>
    <scope>NUCLEOTIDE SEQUENCE</scope>
</reference>
<protein>
    <recommendedName>
        <fullName evidence="6">Integrase</fullName>
    </recommendedName>
</protein>
<keyword evidence="1" id="KW-0238">DNA-binding</keyword>
<gene>
    <name evidence="5" type="ORF">DF3PB_40020</name>
</gene>
<dbReference type="GO" id="GO:0006310">
    <property type="term" value="P:DNA recombination"/>
    <property type="evidence" value="ECO:0007669"/>
    <property type="project" value="UniProtKB-KW"/>
</dbReference>
<evidence type="ECO:0008006" key="6">
    <source>
        <dbReference type="Google" id="ProtNLM"/>
    </source>
</evidence>
<accession>A0A380THQ8</accession>
<dbReference type="InterPro" id="IPR050090">
    <property type="entry name" value="Tyrosine_recombinase_XerCD"/>
</dbReference>
<dbReference type="PROSITE" id="PS51900">
    <property type="entry name" value="CB"/>
    <property type="match status" value="1"/>
</dbReference>
<keyword evidence="2" id="KW-0233">DNA recombination</keyword>
<dbReference type="EMBL" id="UIDG01000334">
    <property type="protein sequence ID" value="SUS07223.1"/>
    <property type="molecule type" value="Genomic_DNA"/>
</dbReference>
<dbReference type="PROSITE" id="PS51898">
    <property type="entry name" value="TYR_RECOMBINASE"/>
    <property type="match status" value="1"/>
</dbReference>
<evidence type="ECO:0000313" key="5">
    <source>
        <dbReference type="EMBL" id="SUS07223.1"/>
    </source>
</evidence>
<sequence>MNTPSSLAPLVDRYLGLRRKLGYDLRSDEDALRSFARFADREASSQPITTALALRWVTQSKSTERSYLAHRLRAIRSFAQFCAAIDPRTQVPPKALSAVRWQRRQPHLYDARQVRQIMRCARRLPPEGSPLRPHLYMALIGLLSCTGLRLGEALRLQLTDFAPRERTLRVPAYKFGCERVLPLHPSTVRALGRYLRLRRRWGAGGTHFFADADGQALKPVKLRETFQAITRSIVPNGARARPRWHDFRHSFTSRIIAYWNKRDEPVAHHLLLLARYLGHKSFQETWWYVSPARSDLEAAATRFQAYQHNPNLG</sequence>
<dbReference type="Gene3D" id="1.10.443.10">
    <property type="entry name" value="Intergrase catalytic core"/>
    <property type="match status" value="1"/>
</dbReference>
<dbReference type="SUPFAM" id="SSF56349">
    <property type="entry name" value="DNA breaking-rejoining enzymes"/>
    <property type="match status" value="1"/>
</dbReference>
<dbReference type="Pfam" id="PF00589">
    <property type="entry name" value="Phage_integrase"/>
    <property type="match status" value="1"/>
</dbReference>
<feature type="domain" description="Core-binding (CB)" evidence="4">
    <location>
        <begin position="5"/>
        <end position="83"/>
    </location>
</feature>
<organism evidence="5">
    <name type="scientific">metagenome</name>
    <dbReference type="NCBI Taxonomy" id="256318"/>
    <lineage>
        <taxon>unclassified sequences</taxon>
        <taxon>metagenomes</taxon>
    </lineage>
</organism>
<name>A0A380THQ8_9ZZZZ</name>
<evidence type="ECO:0000259" key="3">
    <source>
        <dbReference type="PROSITE" id="PS51898"/>
    </source>
</evidence>
<dbReference type="InterPro" id="IPR002104">
    <property type="entry name" value="Integrase_catalytic"/>
</dbReference>
<feature type="domain" description="Tyr recombinase" evidence="3">
    <location>
        <begin position="104"/>
        <end position="301"/>
    </location>
</feature>
<dbReference type="PANTHER" id="PTHR30349">
    <property type="entry name" value="PHAGE INTEGRASE-RELATED"/>
    <property type="match status" value="1"/>
</dbReference>
<proteinExistence type="predicted"/>
<dbReference type="AlphaFoldDB" id="A0A380THQ8"/>
<dbReference type="InterPro" id="IPR013762">
    <property type="entry name" value="Integrase-like_cat_sf"/>
</dbReference>
<dbReference type="GO" id="GO:0003677">
    <property type="term" value="F:DNA binding"/>
    <property type="evidence" value="ECO:0007669"/>
    <property type="project" value="UniProtKB-KW"/>
</dbReference>
<dbReference type="InterPro" id="IPR044068">
    <property type="entry name" value="CB"/>
</dbReference>